<protein>
    <recommendedName>
        <fullName evidence="3">Large polyvalent protein associated domain-containing protein</fullName>
    </recommendedName>
</protein>
<evidence type="ECO:0000313" key="2">
    <source>
        <dbReference type="Proteomes" id="UP000189670"/>
    </source>
</evidence>
<reference evidence="2" key="1">
    <citation type="submission" date="2012-11" db="EMBL/GenBank/DDBJ databases">
        <authorList>
            <person name="Lucero-Rivera Y.E."/>
            <person name="Tovar-Ramirez D."/>
        </authorList>
    </citation>
    <scope>NUCLEOTIDE SEQUENCE [LARGE SCALE GENOMIC DNA]</scope>
    <source>
        <strain evidence="2">Araruama</strain>
    </source>
</reference>
<dbReference type="Proteomes" id="UP000189670">
    <property type="component" value="Unassembled WGS sequence"/>
</dbReference>
<sequence>MNLNHVQERLINELVIYAQKKYPEIQLKKIVESPGDSNHIWGIVSGIDWDNDDKVMDFTEYVSYKQDDFLVEYGYPIALMPVPVDAFP</sequence>
<evidence type="ECO:0000313" key="1">
    <source>
        <dbReference type="EMBL" id="ETR66640.1"/>
    </source>
</evidence>
<organism evidence="1 2">
    <name type="scientific">Candidatus Magnetoglobus multicellularis str. Araruama</name>
    <dbReference type="NCBI Taxonomy" id="890399"/>
    <lineage>
        <taxon>Bacteria</taxon>
        <taxon>Pseudomonadati</taxon>
        <taxon>Thermodesulfobacteriota</taxon>
        <taxon>Desulfobacteria</taxon>
        <taxon>Desulfobacterales</taxon>
        <taxon>Desulfobacteraceae</taxon>
        <taxon>Candidatus Magnetoglobus</taxon>
    </lineage>
</organism>
<evidence type="ECO:0008006" key="3">
    <source>
        <dbReference type="Google" id="ProtNLM"/>
    </source>
</evidence>
<name>A0A1V1NVM6_9BACT</name>
<dbReference type="AlphaFoldDB" id="A0A1V1NVM6"/>
<dbReference type="EMBL" id="ATBP01001844">
    <property type="protein sequence ID" value="ETR66640.1"/>
    <property type="molecule type" value="Genomic_DNA"/>
</dbReference>
<accession>A0A1V1NVM6</accession>
<gene>
    <name evidence="1" type="ORF">OMM_12533</name>
</gene>
<proteinExistence type="predicted"/>
<comment type="caution">
    <text evidence="1">The sequence shown here is derived from an EMBL/GenBank/DDBJ whole genome shotgun (WGS) entry which is preliminary data.</text>
</comment>